<evidence type="ECO:0000256" key="4">
    <source>
        <dbReference type="ARBA" id="ARBA00023125"/>
    </source>
</evidence>
<keyword evidence="7" id="KW-0175">Coiled coil</keyword>
<proteinExistence type="predicted"/>
<feature type="compositionally biased region" description="Pro residues" evidence="8">
    <location>
        <begin position="424"/>
        <end position="435"/>
    </location>
</feature>
<evidence type="ECO:0000256" key="5">
    <source>
        <dbReference type="ARBA" id="ARBA00023163"/>
    </source>
</evidence>
<evidence type="ECO:0000256" key="8">
    <source>
        <dbReference type="SAM" id="MobiDB-lite"/>
    </source>
</evidence>
<dbReference type="FunFam" id="1.10.10.60:FF:000061">
    <property type="entry name" value="Trihelix transcription factor GT-2"/>
    <property type="match status" value="1"/>
</dbReference>
<evidence type="ECO:0000256" key="7">
    <source>
        <dbReference type="SAM" id="Coils"/>
    </source>
</evidence>
<keyword evidence="6" id="KW-0539">Nucleus</keyword>
<protein>
    <recommendedName>
        <fullName evidence="9">Myb-like domain-containing protein</fullName>
    </recommendedName>
</protein>
<evidence type="ECO:0000256" key="3">
    <source>
        <dbReference type="ARBA" id="ARBA00023015"/>
    </source>
</evidence>
<dbReference type="SMART" id="SM00717">
    <property type="entry name" value="SANT"/>
    <property type="match status" value="2"/>
</dbReference>
<feature type="compositionally biased region" description="Basic and acidic residues" evidence="8">
    <location>
        <begin position="702"/>
        <end position="713"/>
    </location>
</feature>
<accession>A0A8T2XNH8</accession>
<evidence type="ECO:0000313" key="10">
    <source>
        <dbReference type="EMBL" id="KAH8494688.1"/>
    </source>
</evidence>
<dbReference type="AlphaFoldDB" id="A0A8T2XNH8"/>
<name>A0A8T2XNH8_POPDE</name>
<feature type="compositionally biased region" description="Low complexity" evidence="8">
    <location>
        <begin position="275"/>
        <end position="286"/>
    </location>
</feature>
<dbReference type="CDD" id="cd12203">
    <property type="entry name" value="GT1"/>
    <property type="match status" value="2"/>
</dbReference>
<feature type="compositionally biased region" description="Low complexity" evidence="8">
    <location>
        <begin position="714"/>
        <end position="726"/>
    </location>
</feature>
<feature type="region of interest" description="Disordered" evidence="8">
    <location>
        <begin position="419"/>
        <end position="491"/>
    </location>
</feature>
<dbReference type="PROSITE" id="PS50090">
    <property type="entry name" value="MYB_LIKE"/>
    <property type="match status" value="2"/>
</dbReference>
<feature type="region of interest" description="Disordered" evidence="8">
    <location>
        <begin position="1"/>
        <end position="63"/>
    </location>
</feature>
<feature type="compositionally biased region" description="Basic residues" evidence="8">
    <location>
        <begin position="478"/>
        <end position="489"/>
    </location>
</feature>
<dbReference type="Pfam" id="PF13837">
    <property type="entry name" value="Myb_DNA-bind_4"/>
    <property type="match status" value="2"/>
</dbReference>
<feature type="region of interest" description="Disordered" evidence="8">
    <location>
        <begin position="621"/>
        <end position="802"/>
    </location>
</feature>
<feature type="coiled-coil region" evidence="7">
    <location>
        <begin position="332"/>
        <end position="359"/>
    </location>
</feature>
<dbReference type="FunFam" id="1.10.10.60:FF:000092">
    <property type="entry name" value="Trihelix transcription factor GT-2"/>
    <property type="match status" value="1"/>
</dbReference>
<feature type="compositionally biased region" description="Acidic residues" evidence="8">
    <location>
        <begin position="738"/>
        <end position="766"/>
    </location>
</feature>
<evidence type="ECO:0000256" key="2">
    <source>
        <dbReference type="ARBA" id="ARBA00022737"/>
    </source>
</evidence>
<gene>
    <name evidence="10" type="ORF">H0E87_021184</name>
</gene>
<keyword evidence="3" id="KW-0805">Transcription regulation</keyword>
<keyword evidence="2" id="KW-0677">Repeat</keyword>
<feature type="compositionally biased region" description="Low complexity" evidence="8">
    <location>
        <begin position="456"/>
        <end position="477"/>
    </location>
</feature>
<dbReference type="GO" id="GO:0006355">
    <property type="term" value="P:regulation of DNA-templated transcription"/>
    <property type="evidence" value="ECO:0007669"/>
    <property type="project" value="UniProtKB-ARBA"/>
</dbReference>
<comment type="subcellular location">
    <subcellularLocation>
        <location evidence="1">Nucleus</location>
    </subcellularLocation>
</comment>
<feature type="compositionally biased region" description="Acidic residues" evidence="8">
    <location>
        <begin position="287"/>
        <end position="300"/>
    </location>
</feature>
<evidence type="ECO:0000313" key="11">
    <source>
        <dbReference type="Proteomes" id="UP000807159"/>
    </source>
</evidence>
<dbReference type="GO" id="GO:0005634">
    <property type="term" value="C:nucleus"/>
    <property type="evidence" value="ECO:0007669"/>
    <property type="project" value="UniProtKB-SubCell"/>
</dbReference>
<feature type="compositionally biased region" description="Basic and acidic residues" evidence="8">
    <location>
        <begin position="767"/>
        <end position="778"/>
    </location>
</feature>
<dbReference type="Gene3D" id="1.10.10.60">
    <property type="entry name" value="Homeodomain-like"/>
    <property type="match status" value="2"/>
</dbReference>
<dbReference type="EMBL" id="JACEGQ020000011">
    <property type="protein sequence ID" value="KAH8494688.1"/>
    <property type="molecule type" value="Genomic_DNA"/>
</dbReference>
<feature type="domain" description="Myb-like" evidence="9">
    <location>
        <begin position="99"/>
        <end position="157"/>
    </location>
</feature>
<keyword evidence="5" id="KW-0804">Transcription</keyword>
<organism evidence="10 11">
    <name type="scientific">Populus deltoides</name>
    <name type="common">Eastern poplar</name>
    <name type="synonym">Eastern cottonwood</name>
    <dbReference type="NCBI Taxonomy" id="3696"/>
    <lineage>
        <taxon>Eukaryota</taxon>
        <taxon>Viridiplantae</taxon>
        <taxon>Streptophyta</taxon>
        <taxon>Embryophyta</taxon>
        <taxon>Tracheophyta</taxon>
        <taxon>Spermatophyta</taxon>
        <taxon>Magnoliopsida</taxon>
        <taxon>eudicotyledons</taxon>
        <taxon>Gunneridae</taxon>
        <taxon>Pentapetalae</taxon>
        <taxon>rosids</taxon>
        <taxon>fabids</taxon>
        <taxon>Malpighiales</taxon>
        <taxon>Salicaceae</taxon>
        <taxon>Saliceae</taxon>
        <taxon>Populus</taxon>
    </lineage>
</organism>
<dbReference type="GO" id="GO:0003677">
    <property type="term" value="F:DNA binding"/>
    <property type="evidence" value="ECO:0007669"/>
    <property type="project" value="UniProtKB-KW"/>
</dbReference>
<dbReference type="InterPro" id="IPR001005">
    <property type="entry name" value="SANT/Myb"/>
</dbReference>
<feature type="domain" description="Myb-like" evidence="9">
    <location>
        <begin position="518"/>
        <end position="582"/>
    </location>
</feature>
<keyword evidence="4" id="KW-0238">DNA-binding</keyword>
<evidence type="ECO:0000256" key="6">
    <source>
        <dbReference type="ARBA" id="ARBA00023242"/>
    </source>
</evidence>
<dbReference type="InterPro" id="IPR044822">
    <property type="entry name" value="Myb_DNA-bind_4"/>
</dbReference>
<dbReference type="PANTHER" id="PTHR21654">
    <property type="entry name" value="FI21293P1"/>
    <property type="match status" value="1"/>
</dbReference>
<evidence type="ECO:0000259" key="9">
    <source>
        <dbReference type="PROSITE" id="PS50090"/>
    </source>
</evidence>
<feature type="compositionally biased region" description="Polar residues" evidence="8">
    <location>
        <begin position="28"/>
        <end position="43"/>
    </location>
</feature>
<evidence type="ECO:0000256" key="1">
    <source>
        <dbReference type="ARBA" id="ARBA00004123"/>
    </source>
</evidence>
<feature type="region of interest" description="Disordered" evidence="8">
    <location>
        <begin position="275"/>
        <end position="325"/>
    </location>
</feature>
<dbReference type="Proteomes" id="UP000807159">
    <property type="component" value="Chromosome 11"/>
</dbReference>
<keyword evidence="11" id="KW-1185">Reference proteome</keyword>
<reference evidence="10" key="1">
    <citation type="journal article" date="2021" name="J. Hered.">
        <title>Genome Assembly of Salicaceae Populus deltoides (Eastern Cottonwood) I-69 Based on Nanopore Sequencing and Hi-C Technologies.</title>
        <authorList>
            <person name="Bai S."/>
            <person name="Wu H."/>
            <person name="Zhang J."/>
            <person name="Pan Z."/>
            <person name="Zhao W."/>
            <person name="Li Z."/>
            <person name="Tong C."/>
        </authorList>
    </citation>
    <scope>NUCLEOTIDE SEQUENCE</scope>
    <source>
        <tissue evidence="10">Leaf</tissue>
    </source>
</reference>
<sequence length="802" mass="87499">MQQGGGERGSSQSQYGVPHQQEGDVPITTPTSAALATHMQQQVVEEASPISSRPPATAATTSGVMNLDEFIRLSGSGGAEEDIVAGEDADRTGGIASGNRWPRQETHALLQIRSEMDAAFRDATLKGPLWEDVSRKLAEMGYKRNAKKCKEKFENVHKYYKRTKEGRAGRQDGKSYRFFSQLEALHNTTGSGGASASVINMSGAAPQQIFTTTTSSLDVAPVSVGIPMPISSSVRIPPPSSRVHQPASNIGSMFPPDLGATVAAAAAGAGPVGISFSSNGSSSSPSSEDDDEEEEEDEELLGGQPSATAAGTSRKRKRASLSSAKGETHRMMEFFEGLMKQLMQKQEAMQQRFLEAIEKREQDRMIRDEAWKRQEMARLSREHEIMAQERAISASRDAAIVAFLQKITGQTIHLPTPVSMAPPFSLPPPPPPEPQPVQVTPLFTVSTQPPPPQLQPMPQSQVTPQQNIQQPQPLPQQQHHHHQQGHRQHQPPISSDIVMAIPEQQIIPQEIGSGGGSGSEPASSRWPKPEVLALIKLRSGLETKYQEAGPKGPLWEEISTGMQRMGYKRSAKRCKEKWENINKYFKKVKESNKNRPEDAKTCPYFHELDALYRKKILGGSGGGGVGGSTSTSGFDSQSRPQEQQQQQQESLKLDPMPHPMQQPPQQTQATESQNKNGAGGDVQASNIGFPGSLGEGNGGAAKKPEDIVKELKKQQGTQQQQHQQQQLMVDGYDKMEEGDSENVNEDEYDDEDEGDDDDEEEEEEGLQEERKMAYKIEFQRQNTSSAANGGGTGAPSFLAMVQ</sequence>
<comment type="caution">
    <text evidence="10">The sequence shown here is derived from an EMBL/GenBank/DDBJ whole genome shotgun (WGS) entry which is preliminary data.</text>
</comment>
<dbReference type="PANTHER" id="PTHR21654:SF84">
    <property type="entry name" value="SI:DKEY-66I24.7"/>
    <property type="match status" value="1"/>
</dbReference>